<dbReference type="RefSeq" id="WP_093915907.1">
    <property type="nucleotide sequence ID" value="NZ_FPAJ01000002.1"/>
</dbReference>
<dbReference type="SUPFAM" id="SSF53681">
    <property type="entry name" value="Aspartate/glutamate racemase"/>
    <property type="match status" value="2"/>
</dbReference>
<dbReference type="Proteomes" id="UP000199239">
    <property type="component" value="Unassembled WGS sequence"/>
</dbReference>
<evidence type="ECO:0000313" key="2">
    <source>
        <dbReference type="Proteomes" id="UP000199239"/>
    </source>
</evidence>
<dbReference type="Gene3D" id="3.40.50.1860">
    <property type="match status" value="2"/>
</dbReference>
<reference evidence="2" key="1">
    <citation type="submission" date="2016-10" db="EMBL/GenBank/DDBJ databases">
        <authorList>
            <person name="Varghese N."/>
            <person name="Submissions S."/>
        </authorList>
    </citation>
    <scope>NUCLEOTIDE SEQUENCE [LARGE SCALE GENOMIC DNA]</scope>
    <source>
        <strain evidence="2">DSM 23422</strain>
    </source>
</reference>
<dbReference type="InterPro" id="IPR015942">
    <property type="entry name" value="Asp/Glu/hydantoin_racemase"/>
</dbReference>
<dbReference type="STRING" id="394264.SAMN04488040_1737"/>
<accession>A0A1I6S4V9</accession>
<keyword evidence="2" id="KW-1185">Reference proteome</keyword>
<dbReference type="EMBL" id="FPAJ01000002">
    <property type="protein sequence ID" value="SFS71981.1"/>
    <property type="molecule type" value="Genomic_DNA"/>
</dbReference>
<dbReference type="Pfam" id="PF01177">
    <property type="entry name" value="Asp_Glu_race"/>
    <property type="match status" value="1"/>
</dbReference>
<sequence>MHIGLIGGIGVAATVVYYQRLTAAAQALGGPLQLTISHGDVQTLIRNNLADNRDAQAKVYAKAIEQLAAAGADYVAITSLGGHFCFEETQAVSALPLISGVAPLDAYFQKRGIGTVGILGTKVVMKTGLYGQLRQTKAVALDDEIEHLAQSYQDLAVAGHCTDEKRALFMDAGARLVSDRGADAVVLAGTDLNLAFDGRATDYTVIDALDVHVDILARLATGHITLEQAMGKPDD</sequence>
<organism evidence="1 2">
    <name type="scientific">Sulfitobacter marinus</name>
    <dbReference type="NCBI Taxonomy" id="394264"/>
    <lineage>
        <taxon>Bacteria</taxon>
        <taxon>Pseudomonadati</taxon>
        <taxon>Pseudomonadota</taxon>
        <taxon>Alphaproteobacteria</taxon>
        <taxon>Rhodobacterales</taxon>
        <taxon>Roseobacteraceae</taxon>
        <taxon>Sulfitobacter</taxon>
    </lineage>
</organism>
<name>A0A1I6S4V9_9RHOB</name>
<dbReference type="InterPro" id="IPR001920">
    <property type="entry name" value="Asp/Glu_race"/>
</dbReference>
<protein>
    <submittedName>
        <fullName evidence="1">Aspartate racemase</fullName>
    </submittedName>
</protein>
<proteinExistence type="predicted"/>
<dbReference type="GO" id="GO:0047661">
    <property type="term" value="F:amino-acid racemase activity"/>
    <property type="evidence" value="ECO:0007669"/>
    <property type="project" value="InterPro"/>
</dbReference>
<evidence type="ECO:0000313" key="1">
    <source>
        <dbReference type="EMBL" id="SFS71981.1"/>
    </source>
</evidence>
<dbReference type="AlphaFoldDB" id="A0A1I6S4V9"/>
<gene>
    <name evidence="1" type="ORF">SAMN04488040_1737</name>
</gene>
<dbReference type="OrthoDB" id="9803739at2"/>